<name>A0ABQ8WEQ2_PENCH</name>
<evidence type="ECO:0000256" key="1">
    <source>
        <dbReference type="SAM" id="SignalP"/>
    </source>
</evidence>
<protein>
    <submittedName>
        <fullName evidence="2">Uncharacterized protein</fullName>
    </submittedName>
</protein>
<reference evidence="2 3" key="1">
    <citation type="journal article" date="2023" name="IMA Fungus">
        <title>Comparative genomic study of the Penicillium genus elucidates a diverse pangenome and 15 lateral gene transfer events.</title>
        <authorList>
            <person name="Petersen C."/>
            <person name="Sorensen T."/>
            <person name="Nielsen M.R."/>
            <person name="Sondergaard T.E."/>
            <person name="Sorensen J.L."/>
            <person name="Fitzpatrick D.A."/>
            <person name="Frisvad J.C."/>
            <person name="Nielsen K.L."/>
        </authorList>
    </citation>
    <scope>NUCLEOTIDE SEQUENCE [LARGE SCALE GENOMIC DNA]</scope>
    <source>
        <strain evidence="2 3">IBT 3361</strain>
    </source>
</reference>
<evidence type="ECO:0000313" key="2">
    <source>
        <dbReference type="EMBL" id="KAJ5265035.1"/>
    </source>
</evidence>
<comment type="caution">
    <text evidence="2">The sequence shown here is derived from an EMBL/GenBank/DDBJ whole genome shotgun (WGS) entry which is preliminary data.</text>
</comment>
<gene>
    <name evidence="2" type="ORF">N7505_007828</name>
</gene>
<dbReference type="Proteomes" id="UP001220256">
    <property type="component" value="Unassembled WGS sequence"/>
</dbReference>
<keyword evidence="1" id="KW-0732">Signal</keyword>
<accession>A0ABQ8WEQ2</accession>
<proteinExistence type="predicted"/>
<organism evidence="2 3">
    <name type="scientific">Penicillium chrysogenum</name>
    <name type="common">Penicillium notatum</name>
    <dbReference type="NCBI Taxonomy" id="5076"/>
    <lineage>
        <taxon>Eukaryota</taxon>
        <taxon>Fungi</taxon>
        <taxon>Dikarya</taxon>
        <taxon>Ascomycota</taxon>
        <taxon>Pezizomycotina</taxon>
        <taxon>Eurotiomycetes</taxon>
        <taxon>Eurotiomycetidae</taxon>
        <taxon>Eurotiales</taxon>
        <taxon>Aspergillaceae</taxon>
        <taxon>Penicillium</taxon>
        <taxon>Penicillium chrysogenum species complex</taxon>
    </lineage>
</organism>
<sequence length="73" mass="8054">MRVLSFVLITIIGAGYAFGREQTFPQQTFTLQEGKDSNLKIHAQGIFACTGDTVDPYSTCALIEAKDETLIRI</sequence>
<feature type="chain" id="PRO_5047127303" evidence="1">
    <location>
        <begin position="20"/>
        <end position="73"/>
    </location>
</feature>
<keyword evidence="3" id="KW-1185">Reference proteome</keyword>
<dbReference type="EMBL" id="JAPVEB010000004">
    <property type="protein sequence ID" value="KAJ5265035.1"/>
    <property type="molecule type" value="Genomic_DNA"/>
</dbReference>
<evidence type="ECO:0000313" key="3">
    <source>
        <dbReference type="Proteomes" id="UP001220256"/>
    </source>
</evidence>
<feature type="signal peptide" evidence="1">
    <location>
        <begin position="1"/>
        <end position="19"/>
    </location>
</feature>